<evidence type="ECO:0000256" key="1">
    <source>
        <dbReference type="SAM" id="Coils"/>
    </source>
</evidence>
<keyword evidence="2" id="KW-0472">Membrane</keyword>
<sequence>MDIATIIPPLSSIVPALLSLLGASVAAIAMYQSTKNLKSRLRVERKFAHCLAKQLKNRNIYFEVSVELNKVIVKSEIKEEDIENLKKQLHESLKFAIQELVESERDLVKKSLEQPSKQGQVHYLKKLVINSLQELEHGKA</sequence>
<accession>A0A9D7FTR5</accession>
<dbReference type="Proteomes" id="UP000807542">
    <property type="component" value="Unassembled WGS sequence"/>
</dbReference>
<dbReference type="Proteomes" id="UP001296969">
    <property type="component" value="Unassembled WGS sequence"/>
</dbReference>
<proteinExistence type="predicted"/>
<evidence type="ECO:0000313" key="3">
    <source>
        <dbReference type="EMBL" id="MBK5073625.1"/>
    </source>
</evidence>
<organism evidence="4 5">
    <name type="scientific">Limnobaculum xujianqingii</name>
    <dbReference type="NCBI Taxonomy" id="2738837"/>
    <lineage>
        <taxon>Bacteria</taxon>
        <taxon>Pseudomonadati</taxon>
        <taxon>Pseudomonadota</taxon>
        <taxon>Gammaproteobacteria</taxon>
        <taxon>Enterobacterales</taxon>
        <taxon>Budviciaceae</taxon>
        <taxon>Limnobaculum</taxon>
    </lineage>
</organism>
<gene>
    <name evidence="4" type="ORF">I2492_09945</name>
    <name evidence="3" type="ORF">I2493_11440</name>
</gene>
<comment type="caution">
    <text evidence="4">The sequence shown here is derived from an EMBL/GenBank/DDBJ whole genome shotgun (WGS) entry which is preliminary data.</text>
</comment>
<keyword evidence="2" id="KW-1133">Transmembrane helix</keyword>
<evidence type="ECO:0000313" key="4">
    <source>
        <dbReference type="EMBL" id="MBK5176644.1"/>
    </source>
</evidence>
<dbReference type="EMBL" id="JADRCP010000002">
    <property type="protein sequence ID" value="MBK5176644.1"/>
    <property type="molecule type" value="Genomic_DNA"/>
</dbReference>
<dbReference type="EMBL" id="JADRCQ010000002">
    <property type="protein sequence ID" value="MBK5073625.1"/>
    <property type="molecule type" value="Genomic_DNA"/>
</dbReference>
<keyword evidence="1" id="KW-0175">Coiled coil</keyword>
<reference evidence="4 6" key="1">
    <citation type="submission" date="2020-11" db="EMBL/GenBank/DDBJ databases">
        <title>Insectihabitans protaetiae gen. nov. sp. nov. and Insectihabitans allomyrinae sp. nov., isolated from larvae of Protaetia brevitarsis seulensis and Allomyrina dichotoma, respectively.</title>
        <authorList>
            <person name="Lee S.D."/>
            <person name="Byeon Y.-S."/>
            <person name="Kim S.-M."/>
            <person name="Yang H.L."/>
            <person name="Kim I.S."/>
        </authorList>
    </citation>
    <scope>NUCLEOTIDE SEQUENCE</scope>
    <source>
        <strain evidence="4">CWB-B4</strain>
        <strain evidence="3 6">CWB-B43</strain>
    </source>
</reference>
<keyword evidence="2" id="KW-0812">Transmembrane</keyword>
<evidence type="ECO:0000313" key="5">
    <source>
        <dbReference type="Proteomes" id="UP000807542"/>
    </source>
</evidence>
<keyword evidence="6" id="KW-1185">Reference proteome</keyword>
<dbReference type="AlphaFoldDB" id="A0A9D7FTR5"/>
<protein>
    <submittedName>
        <fullName evidence="4">Uncharacterized protein</fullName>
    </submittedName>
</protein>
<feature type="coiled-coil region" evidence="1">
    <location>
        <begin position="68"/>
        <end position="106"/>
    </location>
</feature>
<feature type="transmembrane region" description="Helical" evidence="2">
    <location>
        <begin position="12"/>
        <end position="31"/>
    </location>
</feature>
<evidence type="ECO:0000256" key="2">
    <source>
        <dbReference type="SAM" id="Phobius"/>
    </source>
</evidence>
<name>A0A9D7FTR5_9GAMM</name>
<dbReference type="RefSeq" id="WP_228398420.1">
    <property type="nucleotide sequence ID" value="NZ_JADRCP010000002.1"/>
</dbReference>
<evidence type="ECO:0000313" key="6">
    <source>
        <dbReference type="Proteomes" id="UP001296969"/>
    </source>
</evidence>